<feature type="signal peptide" evidence="3">
    <location>
        <begin position="1"/>
        <end position="27"/>
    </location>
</feature>
<keyword evidence="2" id="KW-0812">Transmembrane</keyword>
<keyword evidence="3" id="KW-0732">Signal</keyword>
<feature type="region of interest" description="Disordered" evidence="1">
    <location>
        <begin position="45"/>
        <end position="68"/>
    </location>
</feature>
<dbReference type="AlphaFoldDB" id="A0A2J6QIJ4"/>
<evidence type="ECO:0000256" key="1">
    <source>
        <dbReference type="SAM" id="MobiDB-lite"/>
    </source>
</evidence>
<keyword evidence="2" id="KW-1133">Transmembrane helix</keyword>
<keyword evidence="2" id="KW-0472">Membrane</keyword>
<evidence type="ECO:0000256" key="3">
    <source>
        <dbReference type="SAM" id="SignalP"/>
    </source>
</evidence>
<organism evidence="4 5">
    <name type="scientific">Hyaloscypha hepaticicola</name>
    <dbReference type="NCBI Taxonomy" id="2082293"/>
    <lineage>
        <taxon>Eukaryota</taxon>
        <taxon>Fungi</taxon>
        <taxon>Dikarya</taxon>
        <taxon>Ascomycota</taxon>
        <taxon>Pezizomycotina</taxon>
        <taxon>Leotiomycetes</taxon>
        <taxon>Helotiales</taxon>
        <taxon>Hyaloscyphaceae</taxon>
        <taxon>Hyaloscypha</taxon>
    </lineage>
</organism>
<sequence length="94" mass="9667">MAHTPSLFTTSAFTLLVIALFASRVLASGTAASVCTVTQNATYTTHAPTQPTTTSNQPPSTPSNLVSGSGTLEPLTQILLAAFTGIFATFVFGM</sequence>
<name>A0A2J6QIJ4_9HELO</name>
<protein>
    <submittedName>
        <fullName evidence="4">Uncharacterized protein</fullName>
    </submittedName>
</protein>
<dbReference type="EMBL" id="KZ613468">
    <property type="protein sequence ID" value="PMD26088.1"/>
    <property type="molecule type" value="Genomic_DNA"/>
</dbReference>
<keyword evidence="5" id="KW-1185">Reference proteome</keyword>
<feature type="compositionally biased region" description="Low complexity" evidence="1">
    <location>
        <begin position="45"/>
        <end position="64"/>
    </location>
</feature>
<reference evidence="4 5" key="1">
    <citation type="submission" date="2016-05" db="EMBL/GenBank/DDBJ databases">
        <title>A degradative enzymes factory behind the ericoid mycorrhizal symbiosis.</title>
        <authorList>
            <consortium name="DOE Joint Genome Institute"/>
            <person name="Martino E."/>
            <person name="Morin E."/>
            <person name="Grelet G."/>
            <person name="Kuo A."/>
            <person name="Kohler A."/>
            <person name="Daghino S."/>
            <person name="Barry K."/>
            <person name="Choi C."/>
            <person name="Cichocki N."/>
            <person name="Clum A."/>
            <person name="Copeland A."/>
            <person name="Hainaut M."/>
            <person name="Haridas S."/>
            <person name="Labutti K."/>
            <person name="Lindquist E."/>
            <person name="Lipzen A."/>
            <person name="Khouja H.-R."/>
            <person name="Murat C."/>
            <person name="Ohm R."/>
            <person name="Olson A."/>
            <person name="Spatafora J."/>
            <person name="Veneault-Fourrey C."/>
            <person name="Henrissat B."/>
            <person name="Grigoriev I."/>
            <person name="Martin F."/>
            <person name="Perotto S."/>
        </authorList>
    </citation>
    <scope>NUCLEOTIDE SEQUENCE [LARGE SCALE GENOMIC DNA]</scope>
    <source>
        <strain evidence="4 5">UAMH 7357</strain>
    </source>
</reference>
<evidence type="ECO:0000313" key="5">
    <source>
        <dbReference type="Proteomes" id="UP000235672"/>
    </source>
</evidence>
<feature type="chain" id="PRO_5014410330" evidence="3">
    <location>
        <begin position="28"/>
        <end position="94"/>
    </location>
</feature>
<accession>A0A2J6QIJ4</accession>
<feature type="transmembrane region" description="Helical" evidence="2">
    <location>
        <begin position="75"/>
        <end position="93"/>
    </location>
</feature>
<evidence type="ECO:0000313" key="4">
    <source>
        <dbReference type="EMBL" id="PMD26088.1"/>
    </source>
</evidence>
<evidence type="ECO:0000256" key="2">
    <source>
        <dbReference type="SAM" id="Phobius"/>
    </source>
</evidence>
<dbReference type="Proteomes" id="UP000235672">
    <property type="component" value="Unassembled WGS sequence"/>
</dbReference>
<gene>
    <name evidence="4" type="ORF">NA56DRAFT_744286</name>
</gene>
<proteinExistence type="predicted"/>